<gene>
    <name evidence="10" type="ORF">RB653_009059</name>
</gene>
<feature type="region of interest" description="Disordered" evidence="7">
    <location>
        <begin position="194"/>
        <end position="232"/>
    </location>
</feature>
<feature type="compositionally biased region" description="Low complexity" evidence="7">
    <location>
        <begin position="214"/>
        <end position="224"/>
    </location>
</feature>
<dbReference type="Pfam" id="PF18267">
    <property type="entry name" value="Rubredoxin_C"/>
    <property type="match status" value="1"/>
</dbReference>
<dbReference type="PANTHER" id="PTHR43429:SF2">
    <property type="entry name" value="PYRIDINE NUCLEOTIDE-DISULFIDE OXIDOREDUCTASE DOMAIN-CONTAINING PROTEIN 1"/>
    <property type="match status" value="1"/>
</dbReference>
<dbReference type="Gene3D" id="3.50.50.60">
    <property type="entry name" value="FAD/NAD(P)-binding domain"/>
    <property type="match status" value="3"/>
</dbReference>
<dbReference type="SUPFAM" id="SSF51735">
    <property type="entry name" value="NAD(P)-binding Rossmann-fold domains"/>
    <property type="match status" value="1"/>
</dbReference>
<keyword evidence="5" id="KW-0274">FAD</keyword>
<proteinExistence type="inferred from homology"/>
<keyword evidence="6" id="KW-0560">Oxidoreductase</keyword>
<evidence type="ECO:0000256" key="6">
    <source>
        <dbReference type="ARBA" id="ARBA00023002"/>
    </source>
</evidence>
<dbReference type="EMBL" id="JAVFKY010000003">
    <property type="protein sequence ID" value="KAK5579377.1"/>
    <property type="molecule type" value="Genomic_DNA"/>
</dbReference>
<dbReference type="PRINTS" id="PR00368">
    <property type="entry name" value="FADPNR"/>
</dbReference>
<evidence type="ECO:0000259" key="8">
    <source>
        <dbReference type="Pfam" id="PF07992"/>
    </source>
</evidence>
<comment type="caution">
    <text evidence="10">The sequence shown here is derived from an EMBL/GenBank/DDBJ whole genome shotgun (WGS) entry which is preliminary data.</text>
</comment>
<accession>A0AAN7TTH5</accession>
<evidence type="ECO:0000259" key="9">
    <source>
        <dbReference type="Pfam" id="PF18267"/>
    </source>
</evidence>
<dbReference type="InterPro" id="IPR041575">
    <property type="entry name" value="Rubredoxin_C"/>
</dbReference>
<sequence>MAINQLIVIGGGIAGLTCAESYSNLKPNDKITILSCSPILKTVCNIQKISKVLESFDVFESQFTDIEFKNPNISVVICDVESIDINQRIIKTDKGEFKYDYLSICSGAKPNLIKESPYLIGIRDTETIVDLKNRLSDAKRIVLIGNGGIALELIHEIKGCQIIWSIKDKHIGNAFFDKDAADFLFRSKQVKDKGKKEQNEKEGTNEEDELIAKNNNTSTPSNSSLYKSENGSALGPQWYSKYNFTTSDEYNKSNQEKKYNFNENVNIQYSTFLDEIYSKDDEKLKEELINNNNDNNEDDWPVYVKLSNGKLYGCNFIISATGVIPNSTILTKGNNSNNSNDIIKLSNDGAIIVNEQMKTSVDRIYASGDVCSIDWSESEVWFQMRLWSQARTQGRYTAQCIANESVKNTPQHDNLDQISTSFEFELFAHATKFFGFKVIMLGLYNGQGLNLNNINQQQQQHEENKENKENEDDIKIYTREIVGEQYVKVILKNGRLIGSLLIGDTDLEETFENLILNQIDLSRYGAEILNPEIDIEDYFD</sequence>
<feature type="domain" description="FAD/NAD(P)-binding" evidence="8">
    <location>
        <begin position="297"/>
        <end position="394"/>
    </location>
</feature>
<dbReference type="InterPro" id="IPR016156">
    <property type="entry name" value="FAD/NAD-linked_Rdtase_dimer_sf"/>
</dbReference>
<dbReference type="Proteomes" id="UP001344447">
    <property type="component" value="Unassembled WGS sequence"/>
</dbReference>
<dbReference type="SUPFAM" id="SSF51905">
    <property type="entry name" value="FAD/NAD(P)-binding domain"/>
    <property type="match status" value="1"/>
</dbReference>
<evidence type="ECO:0000256" key="3">
    <source>
        <dbReference type="ARBA" id="ARBA00018240"/>
    </source>
</evidence>
<name>A0AAN7TTH5_9MYCE</name>
<feature type="compositionally biased region" description="Basic and acidic residues" evidence="7">
    <location>
        <begin position="194"/>
        <end position="204"/>
    </location>
</feature>
<dbReference type="Pfam" id="PF07992">
    <property type="entry name" value="Pyr_redox_2"/>
    <property type="match status" value="2"/>
</dbReference>
<evidence type="ECO:0000313" key="11">
    <source>
        <dbReference type="Proteomes" id="UP001344447"/>
    </source>
</evidence>
<reference evidence="10 11" key="1">
    <citation type="submission" date="2023-11" db="EMBL/GenBank/DDBJ databases">
        <title>Dfirmibasis_genome.</title>
        <authorList>
            <person name="Edelbroek B."/>
            <person name="Kjellin J."/>
            <person name="Jerlstrom-Hultqvist J."/>
            <person name="Soderbom F."/>
        </authorList>
    </citation>
    <scope>NUCLEOTIDE SEQUENCE [LARGE SCALE GENOMIC DNA]</scope>
    <source>
        <strain evidence="10 11">TNS-C-14</strain>
    </source>
</reference>
<dbReference type="Gene3D" id="3.30.390.30">
    <property type="match status" value="1"/>
</dbReference>
<evidence type="ECO:0000256" key="7">
    <source>
        <dbReference type="SAM" id="MobiDB-lite"/>
    </source>
</evidence>
<evidence type="ECO:0000256" key="5">
    <source>
        <dbReference type="ARBA" id="ARBA00022827"/>
    </source>
</evidence>
<dbReference type="InterPro" id="IPR036291">
    <property type="entry name" value="NAD(P)-bd_dom_sf"/>
</dbReference>
<dbReference type="AlphaFoldDB" id="A0AAN7TTH5"/>
<feature type="domain" description="NADH-rubredoxin oxidoreductase C-terminal" evidence="9">
    <location>
        <begin position="474"/>
        <end position="518"/>
    </location>
</feature>
<keyword evidence="4" id="KW-0285">Flavoprotein</keyword>
<protein>
    <recommendedName>
        <fullName evidence="3">Pyridine nucleotide-disulfide oxidoreductase domain-containing protein 1</fullName>
    </recommendedName>
</protein>
<dbReference type="PANTHER" id="PTHR43429">
    <property type="entry name" value="PYRIDINE NUCLEOTIDE-DISULFIDE OXIDOREDUCTASE DOMAIN-CONTAINING"/>
    <property type="match status" value="1"/>
</dbReference>
<comment type="cofactor">
    <cofactor evidence="1">
        <name>FAD</name>
        <dbReference type="ChEBI" id="CHEBI:57692"/>
    </cofactor>
</comment>
<dbReference type="InterPro" id="IPR050260">
    <property type="entry name" value="FAD-bd_OxRdtase"/>
</dbReference>
<feature type="domain" description="FAD/NAD(P)-binding" evidence="8">
    <location>
        <begin position="5"/>
        <end position="158"/>
    </location>
</feature>
<dbReference type="InterPro" id="IPR023753">
    <property type="entry name" value="FAD/NAD-binding_dom"/>
</dbReference>
<comment type="similarity">
    <text evidence="2">Belongs to the class-I pyridine nucleotide-disulfide oxidoreductase family. PYROXD1 subfamily.</text>
</comment>
<evidence type="ECO:0000256" key="1">
    <source>
        <dbReference type="ARBA" id="ARBA00001974"/>
    </source>
</evidence>
<keyword evidence="11" id="KW-1185">Reference proteome</keyword>
<organism evidence="10 11">
    <name type="scientific">Dictyostelium firmibasis</name>
    <dbReference type="NCBI Taxonomy" id="79012"/>
    <lineage>
        <taxon>Eukaryota</taxon>
        <taxon>Amoebozoa</taxon>
        <taxon>Evosea</taxon>
        <taxon>Eumycetozoa</taxon>
        <taxon>Dictyostelia</taxon>
        <taxon>Dictyosteliales</taxon>
        <taxon>Dictyosteliaceae</taxon>
        <taxon>Dictyostelium</taxon>
    </lineage>
</organism>
<evidence type="ECO:0000256" key="4">
    <source>
        <dbReference type="ARBA" id="ARBA00022630"/>
    </source>
</evidence>
<dbReference type="InterPro" id="IPR036188">
    <property type="entry name" value="FAD/NAD-bd_sf"/>
</dbReference>
<evidence type="ECO:0000313" key="10">
    <source>
        <dbReference type="EMBL" id="KAK5579377.1"/>
    </source>
</evidence>
<evidence type="ECO:0000256" key="2">
    <source>
        <dbReference type="ARBA" id="ARBA00008147"/>
    </source>
</evidence>
<dbReference type="GO" id="GO:0016491">
    <property type="term" value="F:oxidoreductase activity"/>
    <property type="evidence" value="ECO:0007669"/>
    <property type="project" value="UniProtKB-KW"/>
</dbReference>